<accession>H2CKM3</accession>
<dbReference type="Proteomes" id="UP000005737">
    <property type="component" value="Unassembled WGS sequence"/>
</dbReference>
<dbReference type="EMBL" id="JH597773">
    <property type="protein sequence ID" value="EHQ05078.1"/>
    <property type="molecule type" value="Genomic_DNA"/>
</dbReference>
<dbReference type="InterPro" id="IPR018729">
    <property type="entry name" value="DUF2269_transmembrane"/>
</dbReference>
<evidence type="ECO:0008006" key="4">
    <source>
        <dbReference type="Google" id="ProtNLM"/>
    </source>
</evidence>
<evidence type="ECO:0000313" key="2">
    <source>
        <dbReference type="EMBL" id="EHQ05078.1"/>
    </source>
</evidence>
<proteinExistence type="predicted"/>
<reference evidence="2 3" key="1">
    <citation type="submission" date="2011-10" db="EMBL/GenBank/DDBJ databases">
        <title>The Improved High-Quality Draft genome of Leptonema illini DSM 21528.</title>
        <authorList>
            <consortium name="US DOE Joint Genome Institute (JGI-PGF)"/>
            <person name="Lucas S."/>
            <person name="Copeland A."/>
            <person name="Lapidus A."/>
            <person name="Glavina del Rio T."/>
            <person name="Dalin E."/>
            <person name="Tice H."/>
            <person name="Bruce D."/>
            <person name="Goodwin L."/>
            <person name="Pitluck S."/>
            <person name="Peters L."/>
            <person name="Mikhailova N."/>
            <person name="Held B."/>
            <person name="Kyrpides N."/>
            <person name="Mavromatis K."/>
            <person name="Ivanova N."/>
            <person name="Markowitz V."/>
            <person name="Cheng J.-F."/>
            <person name="Hugenholtz P."/>
            <person name="Woyke T."/>
            <person name="Wu D."/>
            <person name="Gronow S."/>
            <person name="Wellnitz S."/>
            <person name="Brambilla E.-M."/>
            <person name="Klenk H.-P."/>
            <person name="Eisen J.A."/>
        </authorList>
    </citation>
    <scope>NUCLEOTIDE SEQUENCE [LARGE SCALE GENOMIC DNA]</scope>
    <source>
        <strain evidence="2 3">DSM 21528</strain>
    </source>
</reference>
<keyword evidence="1" id="KW-0812">Transmembrane</keyword>
<dbReference type="AlphaFoldDB" id="H2CKM3"/>
<evidence type="ECO:0000313" key="3">
    <source>
        <dbReference type="Proteomes" id="UP000005737"/>
    </source>
</evidence>
<keyword evidence="3" id="KW-1185">Reference proteome</keyword>
<dbReference type="Pfam" id="PF10027">
    <property type="entry name" value="DUF2269"/>
    <property type="match status" value="1"/>
</dbReference>
<sequence length="155" mass="17215">MIFLIVKLVHILSATFLFGAGAGSAYALMRAHRTGDLNVIQTTLKQIIHADWIFTALAGVVQLATGLIMVWLVRYPILSGWVFVSLILFVVAMACWIPAAMLQYRMLAAVTHALAHGLSASREYGRHFFIWASLGIPAFFSMLGIFYLMVFRPPL</sequence>
<evidence type="ECO:0000256" key="1">
    <source>
        <dbReference type="SAM" id="Phobius"/>
    </source>
</evidence>
<name>H2CKM3_9LEPT</name>
<feature type="transmembrane region" description="Helical" evidence="1">
    <location>
        <begin position="80"/>
        <end position="99"/>
    </location>
</feature>
<feature type="transmembrane region" description="Helical" evidence="1">
    <location>
        <begin position="128"/>
        <end position="150"/>
    </location>
</feature>
<dbReference type="RefSeq" id="WP_002769400.1">
    <property type="nucleotide sequence ID" value="NZ_JH597773.1"/>
</dbReference>
<keyword evidence="1" id="KW-1133">Transmembrane helix</keyword>
<feature type="transmembrane region" description="Helical" evidence="1">
    <location>
        <begin position="51"/>
        <end position="73"/>
    </location>
</feature>
<keyword evidence="1" id="KW-0472">Membrane</keyword>
<protein>
    <recommendedName>
        <fullName evidence="4">Integral membrane protein</fullName>
    </recommendedName>
</protein>
<organism evidence="2 3">
    <name type="scientific">Leptonema illini DSM 21528</name>
    <dbReference type="NCBI Taxonomy" id="929563"/>
    <lineage>
        <taxon>Bacteria</taxon>
        <taxon>Pseudomonadati</taxon>
        <taxon>Spirochaetota</taxon>
        <taxon>Spirochaetia</taxon>
        <taxon>Leptospirales</taxon>
        <taxon>Leptospiraceae</taxon>
        <taxon>Leptonema</taxon>
    </lineage>
</organism>
<gene>
    <name evidence="2" type="ORF">Lepil_0371</name>
</gene>
<dbReference type="STRING" id="183.GCA_002009735_01145"/>
<dbReference type="HOGENOM" id="CLU_127159_0_0_12"/>